<feature type="signal peptide" evidence="1">
    <location>
        <begin position="1"/>
        <end position="20"/>
    </location>
</feature>
<reference evidence="2" key="1">
    <citation type="submission" date="2019-03" db="EMBL/GenBank/DDBJ databases">
        <title>Lake Tanganyika Metagenome-Assembled Genomes (MAGs).</title>
        <authorList>
            <person name="Tran P."/>
        </authorList>
    </citation>
    <scope>NUCLEOTIDE SEQUENCE</scope>
    <source>
        <strain evidence="2">K_DeepCast_150m_m2_040</strain>
    </source>
</reference>
<proteinExistence type="predicted"/>
<dbReference type="Proteomes" id="UP000779900">
    <property type="component" value="Unassembled WGS sequence"/>
</dbReference>
<evidence type="ECO:0008006" key="4">
    <source>
        <dbReference type="Google" id="ProtNLM"/>
    </source>
</evidence>
<accession>A0A937XFL5</accession>
<organism evidence="2 3">
    <name type="scientific">candidate division WOR-3 bacterium</name>
    <dbReference type="NCBI Taxonomy" id="2052148"/>
    <lineage>
        <taxon>Bacteria</taxon>
        <taxon>Bacteria division WOR-3</taxon>
    </lineage>
</organism>
<dbReference type="Gene3D" id="2.60.40.4070">
    <property type="match status" value="1"/>
</dbReference>
<dbReference type="AlphaFoldDB" id="A0A937XFL5"/>
<evidence type="ECO:0000256" key="1">
    <source>
        <dbReference type="SAM" id="SignalP"/>
    </source>
</evidence>
<dbReference type="PANTHER" id="PTHR37835:SF1">
    <property type="entry name" value="ALPHA-CLOSTRIPAIN"/>
    <property type="match status" value="1"/>
</dbReference>
<comment type="caution">
    <text evidence="2">The sequence shown here is derived from an EMBL/GenBank/DDBJ whole genome shotgun (WGS) entry which is preliminary data.</text>
</comment>
<feature type="chain" id="PRO_5037694926" description="T9SS type A sorting domain-containing protein" evidence="1">
    <location>
        <begin position="21"/>
        <end position="706"/>
    </location>
</feature>
<dbReference type="Gene3D" id="3.40.50.11970">
    <property type="match status" value="1"/>
</dbReference>
<keyword evidence="1" id="KW-0732">Signal</keyword>
<dbReference type="Gene3D" id="2.60.120.260">
    <property type="entry name" value="Galactose-binding domain-like"/>
    <property type="match status" value="1"/>
</dbReference>
<dbReference type="Pfam" id="PF03415">
    <property type="entry name" value="Peptidase_C11"/>
    <property type="match status" value="1"/>
</dbReference>
<evidence type="ECO:0000313" key="2">
    <source>
        <dbReference type="EMBL" id="MBM3330713.1"/>
    </source>
</evidence>
<protein>
    <recommendedName>
        <fullName evidence="4">T9SS type A sorting domain-containing protein</fullName>
    </recommendedName>
</protein>
<evidence type="ECO:0000313" key="3">
    <source>
        <dbReference type="Proteomes" id="UP000779900"/>
    </source>
</evidence>
<gene>
    <name evidence="2" type="ORF">FJY68_02535</name>
</gene>
<dbReference type="EMBL" id="VGIR01000009">
    <property type="protein sequence ID" value="MBM3330713.1"/>
    <property type="molecule type" value="Genomic_DNA"/>
</dbReference>
<dbReference type="InterPro" id="IPR005077">
    <property type="entry name" value="Peptidase_C11"/>
</dbReference>
<dbReference type="PANTHER" id="PTHR37835">
    <property type="entry name" value="ALPHA-CLOSTRIPAIN"/>
    <property type="match status" value="1"/>
</dbReference>
<name>A0A937XFL5_UNCW3</name>
<sequence length="706" mass="76841">MPLPAILPVCLLLLLASAPAAKWTVGVYMCADNGMNYVAGGDIAEMEQVGSTDNVSVVVQVDRAAFDPRPGCYRYFIRKGGADTLAALGEVDMAEGATLIGFAEFLRSRYPADNYLLVLWDHGNGWYPGYRASAIFIDQSHGHEMGVAGGELARAMRGVRQALGRRVRILAFDACLMGMAEVAAEVRDDCDYMLASEALVPINGLPYDKFLARLTNRPATRPADLLAGVCSDFVEEYPGQQVAMSALEMAKLAPALDLMAATLRDGIDPASPDIGAARATVQTMSGNSFHIDLLHFLELLGGNASDSLLASFRAAVTANERSAGFENASGIAIWFPDNYLALKASVEPYMALNFAAESGWPHFLNRYFGTDDVKPVQPAIALVRQGHRSDARLWWNSCFDLAPVRYDLYEAKLPAEVLKDDGNDLSGWTSSGWTVSMQRTHSDPNSFFSGSASDIENSLESAEPLCLPGGGLLSFYAWFSTQEEWHSSAGFTRDICYVEWSPDHGTWHVLDSLYGDDRSWRERRYLLPAAESLDLRFRYVTDASVNGQGVFIDDIQVSAFAGLRTAAASVPDTTAAVFGAPRDSAGYQYFVTATDSFGNVSMASQFARVQVTTWAEPYTRPAPFAGECELVLDFPDGETPDVLVYTLSGTLVRRFEDVGKRVLGWDGTNDSGRPLADGLYLVVVQGRDFRKLGKIAKVARPTGSSR</sequence>